<dbReference type="GO" id="GO:0016646">
    <property type="term" value="F:oxidoreductase activity, acting on the CH-NH group of donors, NAD or NADP as acceptor"/>
    <property type="evidence" value="ECO:0007669"/>
    <property type="project" value="UniProtKB-ARBA"/>
</dbReference>
<dbReference type="EMBL" id="AMRG01000008">
    <property type="protein sequence ID" value="EKE83740.1"/>
    <property type="molecule type" value="Genomic_DNA"/>
</dbReference>
<dbReference type="PANTHER" id="PTHR33798">
    <property type="entry name" value="FLAVOPROTEIN OXYGENASE"/>
    <property type="match status" value="1"/>
</dbReference>
<sequence>MKCFKLQDLADMDDTQRAHFVNGLPGFKSANLIGTKDRHQQTNLAIVSSVIHLGSNPPMLGFMTRPHSVERHTLENIEETGVYTINQVHSEILEAAHQTSARYPRKQSEFEACQLSEDYVDGFHAPHVKESRLSCGLKLIEVMPIQHNGTALVVGEVEWVQIDETAVADDGFIDHQQLASVAISGLDSYHKVEAGTRLNKAETDQPPSRLTANAAKVTDE</sequence>
<dbReference type="Proteomes" id="UP000014115">
    <property type="component" value="Unassembled WGS sequence"/>
</dbReference>
<evidence type="ECO:0000256" key="4">
    <source>
        <dbReference type="ARBA" id="ARBA00038054"/>
    </source>
</evidence>
<dbReference type="eggNOG" id="COG1853">
    <property type="taxonomic scope" value="Bacteria"/>
</dbReference>
<evidence type="ECO:0000256" key="1">
    <source>
        <dbReference type="ARBA" id="ARBA00001917"/>
    </source>
</evidence>
<dbReference type="GO" id="GO:0010181">
    <property type="term" value="F:FMN binding"/>
    <property type="evidence" value="ECO:0007669"/>
    <property type="project" value="InterPro"/>
</dbReference>
<evidence type="ECO:0000256" key="3">
    <source>
        <dbReference type="ARBA" id="ARBA00022643"/>
    </source>
</evidence>
<dbReference type="SUPFAM" id="SSF50475">
    <property type="entry name" value="FMN-binding split barrel"/>
    <property type="match status" value="1"/>
</dbReference>
<feature type="domain" description="Flavin reductase like" evidence="6">
    <location>
        <begin position="17"/>
        <end position="176"/>
    </location>
</feature>
<evidence type="ECO:0000313" key="7">
    <source>
        <dbReference type="EMBL" id="EKE83740.1"/>
    </source>
</evidence>
<evidence type="ECO:0000313" key="8">
    <source>
        <dbReference type="Proteomes" id="UP000014115"/>
    </source>
</evidence>
<dbReference type="RefSeq" id="WP_008488788.1">
    <property type="nucleotide sequence ID" value="NZ_AMRG01000008.1"/>
</dbReference>
<comment type="caution">
    <text evidence="7">The sequence shown here is derived from an EMBL/GenBank/DDBJ whole genome shotgun (WGS) entry which is preliminary data.</text>
</comment>
<feature type="region of interest" description="Disordered" evidence="5">
    <location>
        <begin position="198"/>
        <end position="220"/>
    </location>
</feature>
<protein>
    <submittedName>
        <fullName evidence="7">Flavoprotein oxygenase domain-containing protein</fullName>
    </submittedName>
</protein>
<reference evidence="7 8" key="1">
    <citation type="journal article" date="2012" name="J. Bacteriol.">
        <title>Genome Sequence of Idiomarina xiamenensis Type Strain 10-D-4.</title>
        <authorList>
            <person name="Lai Q."/>
            <person name="Wang L."/>
            <person name="Wang W."/>
            <person name="Shao Z."/>
        </authorList>
    </citation>
    <scope>NUCLEOTIDE SEQUENCE [LARGE SCALE GENOMIC DNA]</scope>
    <source>
        <strain evidence="7 8">10-D-4</strain>
    </source>
</reference>
<dbReference type="STRING" id="740709.A10D4_07825"/>
<dbReference type="Gene3D" id="2.30.110.10">
    <property type="entry name" value="Electron Transport, Fmn-binding Protein, Chain A"/>
    <property type="match status" value="1"/>
</dbReference>
<dbReference type="OrthoDB" id="5293996at2"/>
<keyword evidence="8" id="KW-1185">Reference proteome</keyword>
<comment type="similarity">
    <text evidence="4">Belongs to the flavoredoxin family.</text>
</comment>
<evidence type="ECO:0000256" key="5">
    <source>
        <dbReference type="SAM" id="MobiDB-lite"/>
    </source>
</evidence>
<dbReference type="Pfam" id="PF01613">
    <property type="entry name" value="Flavin_Reduct"/>
    <property type="match status" value="1"/>
</dbReference>
<dbReference type="SMART" id="SM00903">
    <property type="entry name" value="Flavin_Reduct"/>
    <property type="match status" value="1"/>
</dbReference>
<proteinExistence type="inferred from homology"/>
<keyword evidence="2" id="KW-0285">Flavoprotein</keyword>
<dbReference type="InterPro" id="IPR002563">
    <property type="entry name" value="Flavin_Rdtase-like_dom"/>
</dbReference>
<comment type="cofactor">
    <cofactor evidence="1">
        <name>FMN</name>
        <dbReference type="ChEBI" id="CHEBI:58210"/>
    </cofactor>
</comment>
<evidence type="ECO:0000259" key="6">
    <source>
        <dbReference type="SMART" id="SM00903"/>
    </source>
</evidence>
<accession>K2L1P9</accession>
<keyword evidence="3" id="KW-0288">FMN</keyword>
<dbReference type="InterPro" id="IPR012349">
    <property type="entry name" value="Split_barrel_FMN-bd"/>
</dbReference>
<dbReference type="AlphaFoldDB" id="K2L1P9"/>
<organism evidence="7 8">
    <name type="scientific">Idiomarina xiamenensis 10-D-4</name>
    <dbReference type="NCBI Taxonomy" id="740709"/>
    <lineage>
        <taxon>Bacteria</taxon>
        <taxon>Pseudomonadati</taxon>
        <taxon>Pseudomonadota</taxon>
        <taxon>Gammaproteobacteria</taxon>
        <taxon>Alteromonadales</taxon>
        <taxon>Idiomarinaceae</taxon>
        <taxon>Idiomarina</taxon>
    </lineage>
</organism>
<dbReference type="PANTHER" id="PTHR33798:SF5">
    <property type="entry name" value="FLAVIN REDUCTASE LIKE DOMAIN-CONTAINING PROTEIN"/>
    <property type="match status" value="1"/>
</dbReference>
<gene>
    <name evidence="7" type="ORF">A10D4_07825</name>
</gene>
<evidence type="ECO:0000256" key="2">
    <source>
        <dbReference type="ARBA" id="ARBA00022630"/>
    </source>
</evidence>
<name>K2L1P9_9GAMM</name>